<dbReference type="VEuPathDB" id="FungiDB:BO82DRAFT_325485"/>
<reference evidence="4 5" key="1">
    <citation type="submission" date="2016-12" db="EMBL/GenBank/DDBJ databases">
        <title>The genomes of Aspergillus section Nigri reveals drivers in fungal speciation.</title>
        <authorList>
            <consortium name="DOE Joint Genome Institute"/>
            <person name="Vesth T.C."/>
            <person name="Nybo J."/>
            <person name="Theobald S."/>
            <person name="Brandl J."/>
            <person name="Frisvad J.C."/>
            <person name="Nielsen K.F."/>
            <person name="Lyhne E.K."/>
            <person name="Kogle M.E."/>
            <person name="Kuo A."/>
            <person name="Riley R."/>
            <person name="Clum A."/>
            <person name="Nolan M."/>
            <person name="Lipzen A."/>
            <person name="Salamov A."/>
            <person name="Henrissat B."/>
            <person name="Wiebenga A."/>
            <person name="De Vries R.P."/>
            <person name="Grigoriev I.V."/>
            <person name="Mortensen U.H."/>
            <person name="Andersen M.R."/>
            <person name="Baker S.E."/>
        </authorList>
    </citation>
    <scope>NUCLEOTIDE SEQUENCE [LARGE SCALE GENOMIC DNA]</scope>
    <source>
        <strain evidence="4 5">CBS 121591</strain>
    </source>
</reference>
<evidence type="ECO:0000256" key="2">
    <source>
        <dbReference type="ARBA" id="ARBA00048655"/>
    </source>
</evidence>
<dbReference type="PANTHER" id="PTHR12149">
    <property type="entry name" value="FRUCTOSAMINE 3 KINASE-RELATED PROTEIN"/>
    <property type="match status" value="1"/>
</dbReference>
<name>A0A319CQH7_9EURO</name>
<dbReference type="Proteomes" id="UP000248340">
    <property type="component" value="Unassembled WGS sequence"/>
</dbReference>
<keyword evidence="5" id="KW-1185">Reference proteome</keyword>
<protein>
    <recommendedName>
        <fullName evidence="1">protein-ribulosamine 3-kinase</fullName>
        <ecNumber evidence="1">2.7.1.172</ecNumber>
    </recommendedName>
</protein>
<dbReference type="GeneID" id="37135616"/>
<evidence type="ECO:0000256" key="3">
    <source>
        <dbReference type="SAM" id="MobiDB-lite"/>
    </source>
</evidence>
<dbReference type="InterPro" id="IPR011009">
    <property type="entry name" value="Kinase-like_dom_sf"/>
</dbReference>
<comment type="catalytic activity">
    <reaction evidence="2">
        <text>N(6)-D-ribulosyl-L-lysyl-[protein] + ATP = N(6)-(3-O-phospho-D-ribulosyl)-L-lysyl-[protein] + ADP + H(+)</text>
        <dbReference type="Rhea" id="RHEA:48432"/>
        <dbReference type="Rhea" id="RHEA-COMP:12103"/>
        <dbReference type="Rhea" id="RHEA-COMP:12104"/>
        <dbReference type="ChEBI" id="CHEBI:15378"/>
        <dbReference type="ChEBI" id="CHEBI:30616"/>
        <dbReference type="ChEBI" id="CHEBI:90418"/>
        <dbReference type="ChEBI" id="CHEBI:90420"/>
        <dbReference type="ChEBI" id="CHEBI:456216"/>
        <dbReference type="EC" id="2.7.1.172"/>
    </reaction>
    <physiologicalReaction direction="left-to-right" evidence="2">
        <dbReference type="Rhea" id="RHEA:48433"/>
    </physiologicalReaction>
</comment>
<dbReference type="Pfam" id="PF03881">
    <property type="entry name" value="Fructosamin_kin"/>
    <property type="match status" value="1"/>
</dbReference>
<feature type="region of interest" description="Disordered" evidence="3">
    <location>
        <begin position="1"/>
        <end position="21"/>
    </location>
</feature>
<evidence type="ECO:0000256" key="1">
    <source>
        <dbReference type="ARBA" id="ARBA00011961"/>
    </source>
</evidence>
<dbReference type="EMBL" id="KZ821676">
    <property type="protein sequence ID" value="PYH86401.1"/>
    <property type="molecule type" value="Genomic_DNA"/>
</dbReference>
<dbReference type="Gene3D" id="3.90.1200.10">
    <property type="match status" value="1"/>
</dbReference>
<dbReference type="AlphaFoldDB" id="A0A319CQH7"/>
<accession>A0A319CQH7</accession>
<sequence length="339" mass="38624">MSHVTGDENSSSSENGSIDHNVLQKLPKGSRVLRIQSHGISFWGSTYRIDTELADGRLLSFFTKVLPGGERARDMVRGEFESMKAIYAVTPDFAPEPLGWGPLQSDPDQHFFLCEYRDMISEMPDPDQFAARLAALHNSSVSPTGRFGFHVVTHNGNLPQMTEWEDSWEVFFAKSLRHALDLEIQAKGSDPELERLAPVIFERVIPRLLRPLESEGRSVKPALVHGDLWYANSGVDVETNLSLVYDACCFYAHNEYEFGQWRPICNRFGEEYLAAYRSYIQVSEPEEDYEGRLDLYKLRFNTHVSALFTDNEGLRVQMLGDMKDLIQRYGQDLETTPLT</sequence>
<feature type="compositionally biased region" description="Low complexity" evidence="3">
    <location>
        <begin position="7"/>
        <end position="19"/>
    </location>
</feature>
<evidence type="ECO:0000313" key="5">
    <source>
        <dbReference type="Proteomes" id="UP000248340"/>
    </source>
</evidence>
<evidence type="ECO:0000313" key="4">
    <source>
        <dbReference type="EMBL" id="PYH86401.1"/>
    </source>
</evidence>
<organism evidence="4 5">
    <name type="scientific">Aspergillus uvarum CBS 121591</name>
    <dbReference type="NCBI Taxonomy" id="1448315"/>
    <lineage>
        <taxon>Eukaryota</taxon>
        <taxon>Fungi</taxon>
        <taxon>Dikarya</taxon>
        <taxon>Ascomycota</taxon>
        <taxon>Pezizomycotina</taxon>
        <taxon>Eurotiomycetes</taxon>
        <taxon>Eurotiomycetidae</taxon>
        <taxon>Eurotiales</taxon>
        <taxon>Aspergillaceae</taxon>
        <taxon>Aspergillus</taxon>
        <taxon>Aspergillus subgen. Circumdati</taxon>
    </lineage>
</organism>
<dbReference type="PANTHER" id="PTHR12149:SF8">
    <property type="entry name" value="PROTEIN-RIBULOSAMINE 3-KINASE"/>
    <property type="match status" value="1"/>
</dbReference>
<dbReference type="OrthoDB" id="5772781at2759"/>
<gene>
    <name evidence="4" type="ORF">BO82DRAFT_325485</name>
</gene>
<dbReference type="InterPro" id="IPR016477">
    <property type="entry name" value="Fructo-/Ketosamine-3-kinase"/>
</dbReference>
<proteinExistence type="predicted"/>
<dbReference type="EC" id="2.7.1.172" evidence="1"/>
<dbReference type="GO" id="GO:0102193">
    <property type="term" value="F:protein-ribulosamine 3-kinase activity"/>
    <property type="evidence" value="ECO:0007669"/>
    <property type="project" value="UniProtKB-EC"/>
</dbReference>
<dbReference type="SUPFAM" id="SSF56112">
    <property type="entry name" value="Protein kinase-like (PK-like)"/>
    <property type="match status" value="1"/>
</dbReference>
<dbReference type="RefSeq" id="XP_025496601.1">
    <property type="nucleotide sequence ID" value="XM_025632875.1"/>
</dbReference>